<dbReference type="AlphaFoldDB" id="A0AAD4LL49"/>
<dbReference type="EMBL" id="JAKELL010000027">
    <property type="protein sequence ID" value="KAH8991234.1"/>
    <property type="molecule type" value="Genomic_DNA"/>
</dbReference>
<protein>
    <recommendedName>
        <fullName evidence="4">G domain-containing protein</fullName>
    </recommendedName>
</protein>
<organism evidence="2 3">
    <name type="scientific">Lactarius akahatsu</name>
    <dbReference type="NCBI Taxonomy" id="416441"/>
    <lineage>
        <taxon>Eukaryota</taxon>
        <taxon>Fungi</taxon>
        <taxon>Dikarya</taxon>
        <taxon>Basidiomycota</taxon>
        <taxon>Agaricomycotina</taxon>
        <taxon>Agaricomycetes</taxon>
        <taxon>Russulales</taxon>
        <taxon>Russulaceae</taxon>
        <taxon>Lactarius</taxon>
    </lineage>
</organism>
<gene>
    <name evidence="2" type="ORF">EDB92DRAFT_2103691</name>
</gene>
<feature type="compositionally biased region" description="Pro residues" evidence="1">
    <location>
        <begin position="90"/>
        <end position="107"/>
    </location>
</feature>
<evidence type="ECO:0000256" key="1">
    <source>
        <dbReference type="SAM" id="MobiDB-lite"/>
    </source>
</evidence>
<name>A0AAD4LL49_9AGAM</name>
<evidence type="ECO:0000313" key="3">
    <source>
        <dbReference type="Proteomes" id="UP001201163"/>
    </source>
</evidence>
<dbReference type="Proteomes" id="UP001201163">
    <property type="component" value="Unassembled WGS sequence"/>
</dbReference>
<sequence>MAPGTPTGSRVNQSKYQGRGIELGALKGLFGAPVAKTERMPQARQIPRVQLRDLIVGRANAGKTSILQQVCNTTYNLIIHRGNSYIEGGPPSPSPTSPSPNIHPPSLAPSRLRRRANIISELDMACTDVCVSLFFPHMSKMFPGVPNTHHPSQRVHPTNIRATQSTALPTVGTLESSDPAPVSKRFSAAALLALYYALAPQQPRTARPSAPFYARAVIADAAGLRCGPARRGAEHSHAPRAGPFRRRAALIPGRPPPRVTPRIASTLYDGLRPATLFGALGSALKELGLVLARAAVERAGLAASAAQVGRLAVAERARASHALPADHAGD</sequence>
<feature type="region of interest" description="Disordered" evidence="1">
    <location>
        <begin position="86"/>
        <end position="108"/>
    </location>
</feature>
<evidence type="ECO:0008006" key="4">
    <source>
        <dbReference type="Google" id="ProtNLM"/>
    </source>
</evidence>
<comment type="caution">
    <text evidence="2">The sequence shown here is derived from an EMBL/GenBank/DDBJ whole genome shotgun (WGS) entry which is preliminary data.</text>
</comment>
<keyword evidence="3" id="KW-1185">Reference proteome</keyword>
<proteinExistence type="predicted"/>
<evidence type="ECO:0000313" key="2">
    <source>
        <dbReference type="EMBL" id="KAH8991234.1"/>
    </source>
</evidence>
<accession>A0AAD4LL49</accession>
<reference evidence="2" key="1">
    <citation type="submission" date="2022-01" db="EMBL/GenBank/DDBJ databases">
        <title>Comparative genomics reveals a dynamic genome evolution in the ectomycorrhizal milk-cap (Lactarius) mushrooms.</title>
        <authorList>
            <consortium name="DOE Joint Genome Institute"/>
            <person name="Lebreton A."/>
            <person name="Tang N."/>
            <person name="Kuo A."/>
            <person name="LaButti K."/>
            <person name="Drula E."/>
            <person name="Barry K."/>
            <person name="Clum A."/>
            <person name="Lipzen A."/>
            <person name="Mousain D."/>
            <person name="Ng V."/>
            <person name="Wang R."/>
            <person name="Wang X."/>
            <person name="Dai Y."/>
            <person name="Henrissat B."/>
            <person name="Grigoriev I.V."/>
            <person name="Guerin-Laguette A."/>
            <person name="Yu F."/>
            <person name="Martin F.M."/>
        </authorList>
    </citation>
    <scope>NUCLEOTIDE SEQUENCE</scope>
    <source>
        <strain evidence="2">QP</strain>
    </source>
</reference>